<dbReference type="EMBL" id="CP037421">
    <property type="protein sequence ID" value="QDT26125.1"/>
    <property type="molecule type" value="Genomic_DNA"/>
</dbReference>
<evidence type="ECO:0000313" key="2">
    <source>
        <dbReference type="EMBL" id="QDT26125.1"/>
    </source>
</evidence>
<dbReference type="PANTHER" id="PTHR47406">
    <property type="entry name" value="COAGULATION FACTOR 5/8 TYPE, C-TERMINAL"/>
    <property type="match status" value="1"/>
</dbReference>
<dbReference type="RefSeq" id="WP_145448521.1">
    <property type="nucleotide sequence ID" value="NZ_CP037421.1"/>
</dbReference>
<evidence type="ECO:0000313" key="3">
    <source>
        <dbReference type="Proteomes" id="UP000315647"/>
    </source>
</evidence>
<feature type="signal peptide" evidence="1">
    <location>
        <begin position="1"/>
        <end position="22"/>
    </location>
</feature>
<gene>
    <name evidence="2" type="ORF">Enr10x_14240</name>
</gene>
<reference evidence="2 3" key="1">
    <citation type="submission" date="2019-03" db="EMBL/GenBank/DDBJ databases">
        <title>Deep-cultivation of Planctomycetes and their phenomic and genomic characterization uncovers novel biology.</title>
        <authorList>
            <person name="Wiegand S."/>
            <person name="Jogler M."/>
            <person name="Boedeker C."/>
            <person name="Pinto D."/>
            <person name="Vollmers J."/>
            <person name="Rivas-Marin E."/>
            <person name="Kohn T."/>
            <person name="Peeters S.H."/>
            <person name="Heuer A."/>
            <person name="Rast P."/>
            <person name="Oberbeckmann S."/>
            <person name="Bunk B."/>
            <person name="Jeske O."/>
            <person name="Meyerdierks A."/>
            <person name="Storesund J.E."/>
            <person name="Kallscheuer N."/>
            <person name="Luecker S."/>
            <person name="Lage O.M."/>
            <person name="Pohl T."/>
            <person name="Merkel B.J."/>
            <person name="Hornburger P."/>
            <person name="Mueller R.-W."/>
            <person name="Bruemmer F."/>
            <person name="Labrenz M."/>
            <person name="Spormann A.M."/>
            <person name="Op den Camp H."/>
            <person name="Overmann J."/>
            <person name="Amann R."/>
            <person name="Jetten M.S.M."/>
            <person name="Mascher T."/>
            <person name="Medema M.H."/>
            <person name="Devos D.P."/>
            <person name="Kaster A.-K."/>
            <person name="Ovreas L."/>
            <person name="Rohde M."/>
            <person name="Galperin M.Y."/>
            <person name="Jogler C."/>
        </authorList>
    </citation>
    <scope>NUCLEOTIDE SEQUENCE [LARGE SCALE GENOMIC DNA]</scope>
    <source>
        <strain evidence="2 3">Enr10</strain>
    </source>
</reference>
<dbReference type="Pfam" id="PF16126">
    <property type="entry name" value="DUF4838"/>
    <property type="match status" value="1"/>
</dbReference>
<evidence type="ECO:0000256" key="1">
    <source>
        <dbReference type="SAM" id="SignalP"/>
    </source>
</evidence>
<sequence length="671" mass="76416" precursor="true">MRRFLIMLTGILLLAPLAQVLANDFLVVAPDVSPAPIVVYPGAPPRTRDAAVTLAEYIEKISGQKPEVIDGEPKPIPERAIWVGVQPVVKSLFLQTNVKFSYPEETLIAANGKHLLIAGRDRWDPKHMEAKGRLSMKTGMQLEYGTANAVYTFLQDELDIRWLWPGEEDIMPKTRIAIAEGEKRYHPQVRARSGMFTKLSLGDNKEGPDELWARFQRVQLDSLELDGGHGFGHWWDKYGKTHPEYFAVAPDGSRRPNAFNPRNTKLCASNPAVWQQWLVEVEQQIREEPTRTLFNVSPNDGYTSGHCVCPNCLAWDHPDGEKVKWGFGSGIWYEGVAQTDRDVRFANTLARMLKKQYPERDLFVQLNAYGLARNAPIGIVPDDNIIISSVANFHMRSPEARAEAMQQHADWAKKARHLMWRPNLGSQAGLSWGMPDVAMTQAGEDFRFVADHHCVGLYFDLFWFHWATQGPHYYVLAHLAWNPYTDVSVLMNDYYQRGFGPAAADVRAYWELLERTRMEFVAEEPSRQRAFDIPKKYTPELLAEAQSYLDAAEKHLVGADAKYRRRLDFVRSGLDYTKLVVDTRTWMQKLEASKGQDAEARSHVLANWERAAVMKREYPPFAINWQAVFRVPASDGKTKLPYSKTKRVMGLHPDTPLAGRVLRELREAGLE</sequence>
<feature type="chain" id="PRO_5022010951" description="Alpha glucuronidase N-terminal domain-containing protein" evidence="1">
    <location>
        <begin position="23"/>
        <end position="671"/>
    </location>
</feature>
<keyword evidence="1" id="KW-0732">Signal</keyword>
<dbReference type="Proteomes" id="UP000315647">
    <property type="component" value="Chromosome"/>
</dbReference>
<accession>A0A517Q3D1</accession>
<keyword evidence="3" id="KW-1185">Reference proteome</keyword>
<evidence type="ECO:0008006" key="4">
    <source>
        <dbReference type="Google" id="ProtNLM"/>
    </source>
</evidence>
<organism evidence="2 3">
    <name type="scientific">Gimesia panareensis</name>
    <dbReference type="NCBI Taxonomy" id="2527978"/>
    <lineage>
        <taxon>Bacteria</taxon>
        <taxon>Pseudomonadati</taxon>
        <taxon>Planctomycetota</taxon>
        <taxon>Planctomycetia</taxon>
        <taxon>Planctomycetales</taxon>
        <taxon>Planctomycetaceae</taxon>
        <taxon>Gimesia</taxon>
    </lineage>
</organism>
<protein>
    <recommendedName>
        <fullName evidence="4">Alpha glucuronidase N-terminal domain-containing protein</fullName>
    </recommendedName>
</protein>
<proteinExistence type="predicted"/>
<name>A0A517Q3D1_9PLAN</name>
<dbReference type="AlphaFoldDB" id="A0A517Q3D1"/>
<dbReference type="InterPro" id="IPR032287">
    <property type="entry name" value="DUF4838"/>
</dbReference>
<dbReference type="PANTHER" id="PTHR47406:SF2">
    <property type="entry name" value="ALPHA GLUCURONIDASE N-TERMINAL DOMAIN-CONTAINING PROTEIN"/>
    <property type="match status" value="1"/>
</dbReference>